<proteinExistence type="predicted"/>
<reference evidence="1 2" key="1">
    <citation type="journal article" date="2019" name="Mol. Ecol. Resour.">
        <title>Chromosome-level genome assembly of Triplophysa tibetana, a fish adapted to the harsh high-altitude environment of the Tibetan Plateau.</title>
        <authorList>
            <person name="Yang X."/>
            <person name="Liu H."/>
            <person name="Ma Z."/>
            <person name="Zou Y."/>
            <person name="Zou M."/>
            <person name="Mao Y."/>
            <person name="Li X."/>
            <person name="Wang H."/>
            <person name="Chen T."/>
            <person name="Wang W."/>
            <person name="Yang R."/>
        </authorList>
    </citation>
    <scope>NUCLEOTIDE SEQUENCE [LARGE SCALE GENOMIC DNA]</scope>
    <source>
        <strain evidence="1">TTIB1903HZAU</strain>
        <tissue evidence="1">Muscle</tissue>
    </source>
</reference>
<keyword evidence="2" id="KW-1185">Reference proteome</keyword>
<protein>
    <submittedName>
        <fullName evidence="1">Uncharacterized protein</fullName>
    </submittedName>
</protein>
<name>A0A5A9NU37_9TELE</name>
<comment type="caution">
    <text evidence="1">The sequence shown here is derived from an EMBL/GenBank/DDBJ whole genome shotgun (WGS) entry which is preliminary data.</text>
</comment>
<gene>
    <name evidence="1" type="ORF">E1301_Tti022841</name>
</gene>
<sequence>MFNGKWRCIFSPPVCSASSRCKPRWSCSSASPHRQRRRSAFLNTTQNHTCVIIRVYQSEHWSWTYREIAVCLVSRVGDIIVSHIRSMIHWAGRIEKELEKVLQLVTGVRQMKAQVWCRSDLSSSSSSSSSSSVVTPHGTVSFCLTFDLCSVQIYSEKRSQFDVVKNTPKQLVDTVARDIARLLHRKRKALEVRALHHT</sequence>
<dbReference type="Proteomes" id="UP000324632">
    <property type="component" value="Chromosome 13"/>
</dbReference>
<dbReference type="AlphaFoldDB" id="A0A5A9NU37"/>
<accession>A0A5A9NU37</accession>
<evidence type="ECO:0000313" key="2">
    <source>
        <dbReference type="Proteomes" id="UP000324632"/>
    </source>
</evidence>
<dbReference type="EMBL" id="SOYY01000013">
    <property type="protein sequence ID" value="KAA0712615.1"/>
    <property type="molecule type" value="Genomic_DNA"/>
</dbReference>
<evidence type="ECO:0000313" key="1">
    <source>
        <dbReference type="EMBL" id="KAA0712615.1"/>
    </source>
</evidence>
<organism evidence="1 2">
    <name type="scientific">Triplophysa tibetana</name>
    <dbReference type="NCBI Taxonomy" id="1572043"/>
    <lineage>
        <taxon>Eukaryota</taxon>
        <taxon>Metazoa</taxon>
        <taxon>Chordata</taxon>
        <taxon>Craniata</taxon>
        <taxon>Vertebrata</taxon>
        <taxon>Euteleostomi</taxon>
        <taxon>Actinopterygii</taxon>
        <taxon>Neopterygii</taxon>
        <taxon>Teleostei</taxon>
        <taxon>Ostariophysi</taxon>
        <taxon>Cypriniformes</taxon>
        <taxon>Nemacheilidae</taxon>
        <taxon>Triplophysa</taxon>
    </lineage>
</organism>